<gene>
    <name evidence="1" type="ordered locus">Gbro_3911</name>
</gene>
<dbReference type="AlphaFoldDB" id="D0L3T4"/>
<dbReference type="SUPFAM" id="SSF49265">
    <property type="entry name" value="Fibronectin type III"/>
    <property type="match status" value="1"/>
</dbReference>
<dbReference type="STRING" id="526226.Gbro_3911"/>
<dbReference type="GO" id="GO:0005975">
    <property type="term" value="P:carbohydrate metabolic process"/>
    <property type="evidence" value="ECO:0007669"/>
    <property type="project" value="UniProtKB-ARBA"/>
</dbReference>
<accession>D0L3T4</accession>
<proteinExistence type="predicted"/>
<dbReference type="eggNOG" id="COG0515">
    <property type="taxonomic scope" value="Bacteria"/>
</dbReference>
<keyword evidence="2" id="KW-1185">Reference proteome</keyword>
<dbReference type="Proteomes" id="UP000001219">
    <property type="component" value="Chromosome"/>
</dbReference>
<evidence type="ECO:0000313" key="1">
    <source>
        <dbReference type="EMBL" id="ACY23087.1"/>
    </source>
</evidence>
<dbReference type="RefSeq" id="WP_012835590.1">
    <property type="nucleotide sequence ID" value="NC_013441.1"/>
</dbReference>
<dbReference type="KEGG" id="gbr:Gbro_3911"/>
<dbReference type="Gene3D" id="2.60.40.10">
    <property type="entry name" value="Immunoglobulins"/>
    <property type="match status" value="1"/>
</dbReference>
<reference evidence="1 2" key="2">
    <citation type="journal article" date="2010" name="Stand. Genomic Sci.">
        <title>Complete genome sequence of Gordonia bronchialis type strain (3410).</title>
        <authorList>
            <person name="Ivanova N."/>
            <person name="Sikorski J."/>
            <person name="Jando M."/>
            <person name="Lapidus A."/>
            <person name="Nolan M."/>
            <person name="Lucas S."/>
            <person name="Del Rio T.G."/>
            <person name="Tice H."/>
            <person name="Copeland A."/>
            <person name="Cheng J.F."/>
            <person name="Chen F."/>
            <person name="Bruce D."/>
            <person name="Goodwin L."/>
            <person name="Pitluck S."/>
            <person name="Mavromatis K."/>
            <person name="Ovchinnikova G."/>
            <person name="Pati A."/>
            <person name="Chen A."/>
            <person name="Palaniappan K."/>
            <person name="Land M."/>
            <person name="Hauser L."/>
            <person name="Chang Y.J."/>
            <person name="Jeffries C.D."/>
            <person name="Chain P."/>
            <person name="Saunders E."/>
            <person name="Han C."/>
            <person name="Detter J.C."/>
            <person name="Brettin T."/>
            <person name="Rohde M."/>
            <person name="Goker M."/>
            <person name="Bristow J."/>
            <person name="Eisen J.A."/>
            <person name="Markowitz V."/>
            <person name="Hugenholtz P."/>
            <person name="Klenk H.P."/>
            <person name="Kyrpides N.C."/>
        </authorList>
    </citation>
    <scope>NUCLEOTIDE SEQUENCE [LARGE SCALE GENOMIC DNA]</scope>
    <source>
        <strain evidence="2">ATCC 25592 / DSM 43247 / BCRC 13721 / JCM 3198 / KCTC 3076 / NBRC 16047 / NCTC 10667</strain>
    </source>
</reference>
<sequence>MSRTRSTRHSLGLALIAVLAVAALVGAFLAARALTGAGAPPAPGGLAVTAGAGHVSARWDAVDGATSYQLLRDDTTVVYSGPATTARDDTVDGGRHHYQVRAVSGGMDSAPSDPVEVEATRGWGLYAPLIAQFPRMLPQAPDIASPWQATRCVWLLGASPDELGPSAAGSGEVRTVMRIRCATENLTHSFGVFWYASRDGLNAAFTEQTEGGHPVGWAHGTGRIDSQAGRGVFKIADHPEQELAMIVVASGVHLTDRQILDFVNSMPI</sequence>
<dbReference type="InterPro" id="IPR013783">
    <property type="entry name" value="Ig-like_fold"/>
</dbReference>
<name>D0L3T4_GORB4</name>
<protein>
    <recommendedName>
        <fullName evidence="3">Fibronectin type-III domain-containing protein</fullName>
    </recommendedName>
</protein>
<dbReference type="InterPro" id="IPR036116">
    <property type="entry name" value="FN3_sf"/>
</dbReference>
<evidence type="ECO:0008006" key="3">
    <source>
        <dbReference type="Google" id="ProtNLM"/>
    </source>
</evidence>
<evidence type="ECO:0000313" key="2">
    <source>
        <dbReference type="Proteomes" id="UP000001219"/>
    </source>
</evidence>
<organism evidence="1 2">
    <name type="scientific">Gordonia bronchialis (strain ATCC 25592 / DSM 43247 / BCRC 13721 / JCM 3198 / KCTC 3076 / NBRC 16047 / NCTC 10667)</name>
    <name type="common">Rhodococcus bronchialis</name>
    <dbReference type="NCBI Taxonomy" id="526226"/>
    <lineage>
        <taxon>Bacteria</taxon>
        <taxon>Bacillati</taxon>
        <taxon>Actinomycetota</taxon>
        <taxon>Actinomycetes</taxon>
        <taxon>Mycobacteriales</taxon>
        <taxon>Gordoniaceae</taxon>
        <taxon>Gordonia</taxon>
    </lineage>
</organism>
<dbReference type="EMBL" id="CP001802">
    <property type="protein sequence ID" value="ACY23087.1"/>
    <property type="molecule type" value="Genomic_DNA"/>
</dbReference>
<reference evidence="2" key="1">
    <citation type="submission" date="2009-10" db="EMBL/GenBank/DDBJ databases">
        <title>The complete chromosome of Gordonia bronchialis DSM 43247.</title>
        <authorList>
            <consortium name="US DOE Joint Genome Institute (JGI-PGF)"/>
            <person name="Lucas S."/>
            <person name="Copeland A."/>
            <person name="Lapidus A."/>
            <person name="Glavina del Rio T."/>
            <person name="Dalin E."/>
            <person name="Tice H."/>
            <person name="Bruce D."/>
            <person name="Goodwin L."/>
            <person name="Pitluck S."/>
            <person name="Kyrpides N."/>
            <person name="Mavromatis K."/>
            <person name="Ivanova N."/>
            <person name="Ovchinnikova G."/>
            <person name="Saunders E."/>
            <person name="Brettin T."/>
            <person name="Detter J.C."/>
            <person name="Han C."/>
            <person name="Larimer F."/>
            <person name="Land M."/>
            <person name="Hauser L."/>
            <person name="Markowitz V."/>
            <person name="Cheng J.-F."/>
            <person name="Hugenholtz P."/>
            <person name="Woyke T."/>
            <person name="Wu D."/>
            <person name="Jando M."/>
            <person name="Schneider S."/>
            <person name="Goeker M."/>
            <person name="Klenk H.-P."/>
            <person name="Eisen J.A."/>
        </authorList>
    </citation>
    <scope>NUCLEOTIDE SEQUENCE [LARGE SCALE GENOMIC DNA]</scope>
    <source>
        <strain evidence="2">ATCC 25592 / DSM 43247 / BCRC 13721 / JCM 3198 / KCTC 3076 / NBRC 16047 / NCTC 10667</strain>
    </source>
</reference>
<dbReference type="OrthoDB" id="5177259at2"/>
<dbReference type="HOGENOM" id="CLU_1037316_0_0_11"/>